<dbReference type="FunFam" id="2.30.170.40:FF:000003">
    <property type="entry name" value="54S ribosomal protein L24"/>
    <property type="match status" value="1"/>
</dbReference>
<evidence type="ECO:0000256" key="1">
    <source>
        <dbReference type="ARBA" id="ARBA00008760"/>
    </source>
</evidence>
<dbReference type="InterPro" id="IPR026569">
    <property type="entry name" value="Ribosomal_bL28"/>
</dbReference>
<evidence type="ECO:0000256" key="3">
    <source>
        <dbReference type="ARBA" id="ARBA00023274"/>
    </source>
</evidence>
<keyword evidence="3" id="KW-0687">Ribonucleoprotein</keyword>
<dbReference type="OrthoDB" id="361870at2759"/>
<dbReference type="VEuPathDB" id="FungiDB:CPC735_049650"/>
<proteinExistence type="inferred from homology"/>
<protein>
    <recommendedName>
        <fullName evidence="4">Large ribosomal subunit protein bL28m</fullName>
    </recommendedName>
</protein>
<comment type="function">
    <text evidence="5">Component of the mitochondrial ribosome (mitoribosome), a dedicated translation machinery responsible for the synthesis of mitochondrial genome-encoded proteins, including at least some of the essential transmembrane subunits of the mitochondrial respiratory chain. The mitoribosomes are attached to the mitochondrial inner membrane and translation products are cotranslationally integrated into the membrane.</text>
</comment>
<evidence type="ECO:0000256" key="5">
    <source>
        <dbReference type="ARBA" id="ARBA00037226"/>
    </source>
</evidence>
<keyword evidence="2" id="KW-0689">Ribosomal protein</keyword>
<dbReference type="HOGENOM" id="CLU_064548_0_2_1"/>
<comment type="similarity">
    <text evidence="1">Belongs to the bacterial ribosomal protein bL28 family.</text>
</comment>
<dbReference type="Gene3D" id="2.30.170.40">
    <property type="entry name" value="Ribosomal protein L28/L24"/>
    <property type="match status" value="1"/>
</dbReference>
<evidence type="ECO:0000256" key="4">
    <source>
        <dbReference type="ARBA" id="ARBA00035269"/>
    </source>
</evidence>
<dbReference type="SUPFAM" id="SSF143800">
    <property type="entry name" value="L28p-like"/>
    <property type="match status" value="1"/>
</dbReference>
<dbReference type="InterPro" id="IPR037147">
    <property type="entry name" value="Ribosomal_bL28_sf"/>
</dbReference>
<dbReference type="PANTHER" id="PTHR13528:SF2">
    <property type="entry name" value="LARGE RIBOSOMAL SUBUNIT PROTEIN BL28M"/>
    <property type="match status" value="1"/>
</dbReference>
<dbReference type="AlphaFoldDB" id="C5PGE2"/>
<dbReference type="Pfam" id="PF00830">
    <property type="entry name" value="Ribosomal_L28"/>
    <property type="match status" value="1"/>
</dbReference>
<dbReference type="KEGG" id="cpw:9691210"/>
<comment type="caution">
    <text evidence="6">The sequence shown here is derived from an EMBL/GenBank/DDBJ whole genome shotgun (WGS) entry which is preliminary data.</text>
</comment>
<organism evidence="6 7">
    <name type="scientific">Coccidioides posadasii (strain C735)</name>
    <name type="common">Valley fever fungus</name>
    <dbReference type="NCBI Taxonomy" id="222929"/>
    <lineage>
        <taxon>Eukaryota</taxon>
        <taxon>Fungi</taxon>
        <taxon>Dikarya</taxon>
        <taxon>Ascomycota</taxon>
        <taxon>Pezizomycotina</taxon>
        <taxon>Eurotiomycetes</taxon>
        <taxon>Eurotiomycetidae</taxon>
        <taxon>Onygenales</taxon>
        <taxon>Onygenaceae</taxon>
        <taxon>Coccidioides</taxon>
    </lineage>
</organism>
<dbReference type="GO" id="GO:0003735">
    <property type="term" value="F:structural constituent of ribosome"/>
    <property type="evidence" value="ECO:0007669"/>
    <property type="project" value="InterPro"/>
</dbReference>
<dbReference type="GO" id="GO:0005762">
    <property type="term" value="C:mitochondrial large ribosomal subunit"/>
    <property type="evidence" value="ECO:0007669"/>
    <property type="project" value="TreeGrafter"/>
</dbReference>
<evidence type="ECO:0000313" key="7">
    <source>
        <dbReference type="Proteomes" id="UP000009084"/>
    </source>
</evidence>
<reference evidence="6 7" key="1">
    <citation type="journal article" date="2009" name="Genome Res.">
        <title>Comparative genomic analyses of the human fungal pathogens Coccidioides and their relatives.</title>
        <authorList>
            <person name="Sharpton T.J."/>
            <person name="Stajich J.E."/>
            <person name="Rounsley S.D."/>
            <person name="Gardner M.J."/>
            <person name="Wortman J.R."/>
            <person name="Jordar V.S."/>
            <person name="Maiti R."/>
            <person name="Kodira C.D."/>
            <person name="Neafsey D.E."/>
            <person name="Zeng Q."/>
            <person name="Hung C.-Y."/>
            <person name="McMahan C."/>
            <person name="Muszewska A."/>
            <person name="Grynberg M."/>
            <person name="Mandel M.A."/>
            <person name="Kellner E.M."/>
            <person name="Barker B.M."/>
            <person name="Galgiani J.N."/>
            <person name="Orbach M.J."/>
            <person name="Kirkland T.N."/>
            <person name="Cole G.T."/>
            <person name="Henn M.R."/>
            <person name="Birren B.W."/>
            <person name="Taylor J.W."/>
        </authorList>
    </citation>
    <scope>NUCLEOTIDE SEQUENCE [LARGE SCALE GENOMIC DNA]</scope>
    <source>
        <strain evidence="7">C735</strain>
    </source>
</reference>
<dbReference type="Proteomes" id="UP000009084">
    <property type="component" value="Unassembled WGS sequence"/>
</dbReference>
<dbReference type="InterPro" id="IPR034704">
    <property type="entry name" value="Ribosomal_bL28/bL31-like_sf"/>
</dbReference>
<evidence type="ECO:0000256" key="2">
    <source>
        <dbReference type="ARBA" id="ARBA00022980"/>
    </source>
</evidence>
<name>C5PGE2_COCP7</name>
<dbReference type="PANTHER" id="PTHR13528">
    <property type="entry name" value="39S RIBOSOMAL PROTEIN L28, MITOCHONDRIAL"/>
    <property type="match status" value="1"/>
</dbReference>
<accession>C5PGE2</accession>
<sequence>MLAGSARPAASLSSLSSAFHNLSLASRRNFSTTLPSQRTRTLPDYIPPYPYGPRYTFKQADSGLYGGATIQFGNKISKGRNEGKTRRIWKPNIRKEKLYSEALEKWLDLKVQHRVLRTIKKEGGLDQYLLSDKPSRIKELGIFGWGLRWKVMTSKAMRKRFEEERKELGLEKPATFKEYLARHTMEQQVQAAAEDAEQPPAEIKVTVAADTPSETAPAPNLNTA</sequence>
<dbReference type="EMBL" id="ACFW01000049">
    <property type="protein sequence ID" value="EER23595.1"/>
    <property type="molecule type" value="Genomic_DNA"/>
</dbReference>
<evidence type="ECO:0000313" key="6">
    <source>
        <dbReference type="EMBL" id="EER23595.1"/>
    </source>
</evidence>
<gene>
    <name evidence="6" type="ORF">CPC735_049650</name>
</gene>